<feature type="chain" id="PRO_5022901238" description="Secreted protein" evidence="1">
    <location>
        <begin position="23"/>
        <end position="60"/>
    </location>
</feature>
<name>A0A5B7GY11_PORTR</name>
<feature type="signal peptide" evidence="1">
    <location>
        <begin position="1"/>
        <end position="22"/>
    </location>
</feature>
<dbReference type="Proteomes" id="UP000324222">
    <property type="component" value="Unassembled WGS sequence"/>
</dbReference>
<accession>A0A5B7GY11</accession>
<dbReference type="EMBL" id="VSRR010022701">
    <property type="protein sequence ID" value="MPC64900.1"/>
    <property type="molecule type" value="Genomic_DNA"/>
</dbReference>
<keyword evidence="1" id="KW-0732">Signal</keyword>
<reference evidence="2 3" key="1">
    <citation type="submission" date="2019-05" db="EMBL/GenBank/DDBJ databases">
        <title>Another draft genome of Portunus trituberculatus and its Hox gene families provides insights of decapod evolution.</title>
        <authorList>
            <person name="Jeong J.-H."/>
            <person name="Song I."/>
            <person name="Kim S."/>
            <person name="Choi T."/>
            <person name="Kim D."/>
            <person name="Ryu S."/>
            <person name="Kim W."/>
        </authorList>
    </citation>
    <scope>NUCLEOTIDE SEQUENCE [LARGE SCALE GENOMIC DNA]</scope>
    <source>
        <tissue evidence="2">Muscle</tissue>
    </source>
</reference>
<evidence type="ECO:0008006" key="4">
    <source>
        <dbReference type="Google" id="ProtNLM"/>
    </source>
</evidence>
<keyword evidence="3" id="KW-1185">Reference proteome</keyword>
<sequence length="60" mass="6179">MQCVMCVRACICACRWCTCGSAGCSVYGNTDEVAAAAHGVGSLGCRARAVSNQMPHRVGV</sequence>
<comment type="caution">
    <text evidence="2">The sequence shown here is derived from an EMBL/GenBank/DDBJ whole genome shotgun (WGS) entry which is preliminary data.</text>
</comment>
<evidence type="ECO:0000256" key="1">
    <source>
        <dbReference type="SAM" id="SignalP"/>
    </source>
</evidence>
<evidence type="ECO:0000313" key="3">
    <source>
        <dbReference type="Proteomes" id="UP000324222"/>
    </source>
</evidence>
<gene>
    <name evidence="2" type="ORF">E2C01_059022</name>
</gene>
<protein>
    <recommendedName>
        <fullName evidence="4">Secreted protein</fullName>
    </recommendedName>
</protein>
<evidence type="ECO:0000313" key="2">
    <source>
        <dbReference type="EMBL" id="MPC64900.1"/>
    </source>
</evidence>
<proteinExistence type="predicted"/>
<dbReference type="AlphaFoldDB" id="A0A5B7GY11"/>
<organism evidence="2 3">
    <name type="scientific">Portunus trituberculatus</name>
    <name type="common">Swimming crab</name>
    <name type="synonym">Neptunus trituberculatus</name>
    <dbReference type="NCBI Taxonomy" id="210409"/>
    <lineage>
        <taxon>Eukaryota</taxon>
        <taxon>Metazoa</taxon>
        <taxon>Ecdysozoa</taxon>
        <taxon>Arthropoda</taxon>
        <taxon>Crustacea</taxon>
        <taxon>Multicrustacea</taxon>
        <taxon>Malacostraca</taxon>
        <taxon>Eumalacostraca</taxon>
        <taxon>Eucarida</taxon>
        <taxon>Decapoda</taxon>
        <taxon>Pleocyemata</taxon>
        <taxon>Brachyura</taxon>
        <taxon>Eubrachyura</taxon>
        <taxon>Portunoidea</taxon>
        <taxon>Portunidae</taxon>
        <taxon>Portuninae</taxon>
        <taxon>Portunus</taxon>
    </lineage>
</organism>